<reference evidence="15 16" key="1">
    <citation type="submission" date="2018-03" db="EMBL/GenBank/DDBJ databases">
        <title>Genome sequence of Clostridium liquoris DSM 100320.</title>
        <authorList>
            <person name="Poehlein A."/>
            <person name="Daniel R."/>
        </authorList>
    </citation>
    <scope>NUCLEOTIDE SEQUENCE [LARGE SCALE GENOMIC DNA]</scope>
    <source>
        <strain evidence="15 16">DSM 100320</strain>
    </source>
</reference>
<dbReference type="PANTHER" id="PTHR36531:SF6">
    <property type="entry name" value="DNA REPLICATION ATP-DEPENDENT HELICASE_NUCLEASE DNA2"/>
    <property type="match status" value="1"/>
</dbReference>
<feature type="domain" description="DUF83" evidence="14">
    <location>
        <begin position="18"/>
        <end position="201"/>
    </location>
</feature>
<comment type="cofactor">
    <cofactor evidence="13">
        <name>Mg(2+)</name>
        <dbReference type="ChEBI" id="CHEBI:18420"/>
    </cofactor>
    <cofactor evidence="13">
        <name>Mn(2+)</name>
        <dbReference type="ChEBI" id="CHEBI:29035"/>
    </cofactor>
    <text evidence="13">Mg(2+) or Mn(2+) required for ssDNA cleavage activity.</text>
</comment>
<dbReference type="InterPro" id="IPR011604">
    <property type="entry name" value="PDDEXK-like_dom_sf"/>
</dbReference>
<evidence type="ECO:0000256" key="8">
    <source>
        <dbReference type="ARBA" id="ARBA00022839"/>
    </source>
</evidence>
<evidence type="ECO:0000256" key="6">
    <source>
        <dbReference type="ARBA" id="ARBA00022723"/>
    </source>
</evidence>
<dbReference type="GO" id="GO:0051536">
    <property type="term" value="F:iron-sulfur cluster binding"/>
    <property type="evidence" value="ECO:0007669"/>
    <property type="project" value="UniProtKB-KW"/>
</dbReference>
<keyword evidence="7 13" id="KW-0378">Hydrolase</keyword>
<evidence type="ECO:0000256" key="4">
    <source>
        <dbReference type="ARBA" id="ARBA00020049"/>
    </source>
</evidence>
<keyword evidence="5 13" id="KW-0540">Nuclease</keyword>
<keyword evidence="10 13" id="KW-0411">Iron-sulfur</keyword>
<evidence type="ECO:0000256" key="5">
    <source>
        <dbReference type="ARBA" id="ARBA00022722"/>
    </source>
</evidence>
<evidence type="ECO:0000313" key="15">
    <source>
        <dbReference type="EMBL" id="PRR79706.1"/>
    </source>
</evidence>
<evidence type="ECO:0000256" key="7">
    <source>
        <dbReference type="ARBA" id="ARBA00022801"/>
    </source>
</evidence>
<comment type="similarity">
    <text evidence="2 13">Belongs to the CRISPR-associated exonuclease Cas4 family.</text>
</comment>
<comment type="cofactor">
    <cofactor evidence="1">
        <name>[4Fe-4S] cluster</name>
        <dbReference type="ChEBI" id="CHEBI:49883"/>
    </cofactor>
</comment>
<evidence type="ECO:0000256" key="2">
    <source>
        <dbReference type="ARBA" id="ARBA00009189"/>
    </source>
</evidence>
<dbReference type="Gene3D" id="3.90.320.10">
    <property type="match status" value="1"/>
</dbReference>
<dbReference type="InterPro" id="IPR013343">
    <property type="entry name" value="CRISPR-assoc_prot_Cas4"/>
</dbReference>
<gene>
    <name evidence="15" type="ORF">CLLI_07390</name>
</gene>
<evidence type="ECO:0000256" key="9">
    <source>
        <dbReference type="ARBA" id="ARBA00023004"/>
    </source>
</evidence>
<sequence length="203" mass="24241">MSLYQNSYNENEVYTTPSEIIEFMYCQRFTYFMKCLGIRQYEEKRYKVAKGKNIHVDKSNTNVNYVRKKINGISKYINVYLISKKLGFKGIVDEIYQLTDGNLAPLDYKYAEYSERDFLTYKMQMALYSLLIEDIYKSKVEKMFLVYFRSNNLIKELQFDEGTKEKAIEAVKDYKKVMMGYYPGATKYRARCIDCCYRNICNK</sequence>
<dbReference type="EC" id="3.1.12.1" evidence="3 13"/>
<protein>
    <recommendedName>
        <fullName evidence="4 13">CRISPR-associated exonuclease Cas4</fullName>
        <ecNumber evidence="3 13">3.1.12.1</ecNumber>
    </recommendedName>
</protein>
<evidence type="ECO:0000313" key="16">
    <source>
        <dbReference type="Proteomes" id="UP000239706"/>
    </source>
</evidence>
<keyword evidence="6 13" id="KW-0479">Metal-binding</keyword>
<organism evidence="15 16">
    <name type="scientific">Clostridium liquoris</name>
    <dbReference type="NCBI Taxonomy" id="1289519"/>
    <lineage>
        <taxon>Bacteria</taxon>
        <taxon>Bacillati</taxon>
        <taxon>Bacillota</taxon>
        <taxon>Clostridia</taxon>
        <taxon>Eubacteriales</taxon>
        <taxon>Clostridiaceae</taxon>
        <taxon>Clostridium</taxon>
    </lineage>
</organism>
<dbReference type="GO" id="GO:0004527">
    <property type="term" value="F:exonuclease activity"/>
    <property type="evidence" value="ECO:0007669"/>
    <property type="project" value="UniProtKB-KW"/>
</dbReference>
<evidence type="ECO:0000256" key="11">
    <source>
        <dbReference type="ARBA" id="ARBA00023118"/>
    </source>
</evidence>
<dbReference type="InterPro" id="IPR051827">
    <property type="entry name" value="Cas4_exonuclease"/>
</dbReference>
<comment type="cofactor">
    <cofactor evidence="13">
        <name>iron-sulfur cluster</name>
        <dbReference type="ChEBI" id="CHEBI:30408"/>
    </cofactor>
</comment>
<dbReference type="RefSeq" id="WP_106062903.1">
    <property type="nucleotide sequence ID" value="NZ_PVXO01000018.1"/>
</dbReference>
<dbReference type="OrthoDB" id="9781776at2"/>
<keyword evidence="8 13" id="KW-0269">Exonuclease</keyword>
<evidence type="ECO:0000256" key="3">
    <source>
        <dbReference type="ARBA" id="ARBA00012768"/>
    </source>
</evidence>
<keyword evidence="16" id="KW-1185">Reference proteome</keyword>
<evidence type="ECO:0000256" key="12">
    <source>
        <dbReference type="ARBA" id="ARBA00023211"/>
    </source>
</evidence>
<dbReference type="NCBIfam" id="TIGR00372">
    <property type="entry name" value="cas4"/>
    <property type="match status" value="1"/>
</dbReference>
<dbReference type="EMBL" id="PVXO01000018">
    <property type="protein sequence ID" value="PRR79706.1"/>
    <property type="molecule type" value="Genomic_DNA"/>
</dbReference>
<comment type="function">
    <text evidence="13">CRISPR (clustered regularly interspaced short palindromic repeat) is an adaptive immune system that provides protection against mobile genetic elements (viruses, transposable elements and conjugative plasmids). CRISPR clusters contain sequences complementary to antecedent mobile elements and target invading nucleic acids. CRISPR clusters are transcribed and processed into CRISPR RNA (crRNA).</text>
</comment>
<evidence type="ECO:0000256" key="13">
    <source>
        <dbReference type="RuleBase" id="RU365022"/>
    </source>
</evidence>
<proteinExistence type="inferred from homology"/>
<keyword evidence="12 13" id="KW-0464">Manganese</keyword>
<dbReference type="Proteomes" id="UP000239706">
    <property type="component" value="Unassembled WGS sequence"/>
</dbReference>
<evidence type="ECO:0000259" key="14">
    <source>
        <dbReference type="Pfam" id="PF01930"/>
    </source>
</evidence>
<comment type="caution">
    <text evidence="15">The sequence shown here is derived from an EMBL/GenBank/DDBJ whole genome shotgun (WGS) entry which is preliminary data.</text>
</comment>
<keyword evidence="11 13" id="KW-0051">Antiviral defense</keyword>
<dbReference type="PANTHER" id="PTHR36531">
    <property type="entry name" value="CRISPR-ASSOCIATED EXONUCLEASE CAS4"/>
    <property type="match status" value="1"/>
</dbReference>
<dbReference type="GO" id="GO:0046872">
    <property type="term" value="F:metal ion binding"/>
    <property type="evidence" value="ECO:0007669"/>
    <property type="project" value="UniProtKB-KW"/>
</dbReference>
<evidence type="ECO:0000256" key="10">
    <source>
        <dbReference type="ARBA" id="ARBA00023014"/>
    </source>
</evidence>
<accession>A0A2T0B746</accession>
<name>A0A2T0B746_9CLOT</name>
<dbReference type="Pfam" id="PF01930">
    <property type="entry name" value="Cas_Cas4"/>
    <property type="match status" value="1"/>
</dbReference>
<keyword evidence="9 13" id="KW-0408">Iron</keyword>
<dbReference type="InterPro" id="IPR022765">
    <property type="entry name" value="Dna2/Cas4_DUF83"/>
</dbReference>
<dbReference type="AlphaFoldDB" id="A0A2T0B746"/>
<evidence type="ECO:0000256" key="1">
    <source>
        <dbReference type="ARBA" id="ARBA00001966"/>
    </source>
</evidence>
<dbReference type="GO" id="GO:0051607">
    <property type="term" value="P:defense response to virus"/>
    <property type="evidence" value="ECO:0007669"/>
    <property type="project" value="UniProtKB-KW"/>
</dbReference>